<feature type="compositionally biased region" description="Basic and acidic residues" evidence="1">
    <location>
        <begin position="123"/>
        <end position="134"/>
    </location>
</feature>
<protein>
    <recommendedName>
        <fullName evidence="6">Nuclear protein localization protein 4</fullName>
    </recommendedName>
</protein>
<dbReference type="OrthoDB" id="10251089at2759"/>
<keyword evidence="5" id="KW-1185">Reference proteome</keyword>
<name>J4CD04_THEOR</name>
<dbReference type="GO" id="GO:0005634">
    <property type="term" value="C:nucleus"/>
    <property type="evidence" value="ECO:0007669"/>
    <property type="project" value="TreeGrafter"/>
</dbReference>
<dbReference type="Proteomes" id="UP000003786">
    <property type="component" value="Chromosome 2"/>
</dbReference>
<dbReference type="EMBL" id="AP011947">
    <property type="protein sequence ID" value="BAM40297.1"/>
    <property type="molecule type" value="Genomic_DNA"/>
</dbReference>
<dbReference type="CDD" id="cd08061">
    <property type="entry name" value="MPN_NPL4"/>
    <property type="match status" value="1"/>
</dbReference>
<feature type="domain" description="Nuclear pore localisation protein Npl4 ubiquitin-like" evidence="3">
    <location>
        <begin position="4"/>
        <end position="81"/>
    </location>
</feature>
<dbReference type="Pfam" id="PF05021">
    <property type="entry name" value="NPL4"/>
    <property type="match status" value="1"/>
</dbReference>
<dbReference type="KEGG" id="tot:TOT_020000556"/>
<feature type="domain" description="Nuclear pore localisation protein NPL4 C-terminal" evidence="2">
    <location>
        <begin position="221"/>
        <end position="528"/>
    </location>
</feature>
<evidence type="ECO:0000259" key="2">
    <source>
        <dbReference type="Pfam" id="PF05021"/>
    </source>
</evidence>
<evidence type="ECO:0000313" key="5">
    <source>
        <dbReference type="Proteomes" id="UP000003786"/>
    </source>
</evidence>
<organism evidence="4 5">
    <name type="scientific">Theileria orientalis strain Shintoku</name>
    <dbReference type="NCBI Taxonomy" id="869250"/>
    <lineage>
        <taxon>Eukaryota</taxon>
        <taxon>Sar</taxon>
        <taxon>Alveolata</taxon>
        <taxon>Apicomplexa</taxon>
        <taxon>Aconoidasida</taxon>
        <taxon>Piroplasmida</taxon>
        <taxon>Theileriidae</taxon>
        <taxon>Theileria</taxon>
    </lineage>
</organism>
<dbReference type="PANTHER" id="PTHR12710">
    <property type="entry name" value="NUCLEAR PROTEIN LOCALIZATION 4"/>
    <property type="match status" value="1"/>
</dbReference>
<dbReference type="GO" id="GO:0031625">
    <property type="term" value="F:ubiquitin protein ligase binding"/>
    <property type="evidence" value="ECO:0007669"/>
    <property type="project" value="TreeGrafter"/>
</dbReference>
<feature type="compositionally biased region" description="Polar residues" evidence="1">
    <location>
        <begin position="113"/>
        <end position="122"/>
    </location>
</feature>
<reference evidence="4 5" key="1">
    <citation type="journal article" date="2012" name="MBio">
        <title>Comparative genome analysis of three eukaryotic parasites with differing abilities to transform leukocytes reveals key mediators of Theileria-induced leukocyte transformation.</title>
        <authorList>
            <person name="Hayashida K."/>
            <person name="Hara Y."/>
            <person name="Abe T."/>
            <person name="Yamasaki C."/>
            <person name="Toyoda A."/>
            <person name="Kosuge T."/>
            <person name="Suzuki Y."/>
            <person name="Sato Y."/>
            <person name="Kawashima S."/>
            <person name="Katayama T."/>
            <person name="Wakaguri H."/>
            <person name="Inoue N."/>
            <person name="Homma K."/>
            <person name="Tada-Umezaki M."/>
            <person name="Yagi Y."/>
            <person name="Fujii Y."/>
            <person name="Habara T."/>
            <person name="Kanehisa M."/>
            <person name="Watanabe H."/>
            <person name="Ito K."/>
            <person name="Gojobori T."/>
            <person name="Sugawara H."/>
            <person name="Imanishi T."/>
            <person name="Weir W."/>
            <person name="Gardner M."/>
            <person name="Pain A."/>
            <person name="Shiels B."/>
            <person name="Hattori M."/>
            <person name="Nene V."/>
            <person name="Sugimoto C."/>
        </authorList>
    </citation>
    <scope>NUCLEOTIDE SEQUENCE [LARGE SCALE GENOMIC DNA]</scope>
    <source>
        <strain evidence="4 5">Shintoku</strain>
    </source>
</reference>
<feature type="compositionally biased region" description="Acidic residues" evidence="1">
    <location>
        <begin position="99"/>
        <end position="109"/>
    </location>
</feature>
<proteinExistence type="predicted"/>
<accession>J4CD04</accession>
<dbReference type="eggNOG" id="KOG2834">
    <property type="taxonomic scope" value="Eukaryota"/>
</dbReference>
<dbReference type="STRING" id="869250.J4CD04"/>
<dbReference type="Pfam" id="PF11543">
    <property type="entry name" value="UN_NPL4"/>
    <property type="match status" value="1"/>
</dbReference>
<evidence type="ECO:0008006" key="6">
    <source>
        <dbReference type="Google" id="ProtNLM"/>
    </source>
</evidence>
<dbReference type="VEuPathDB" id="PiroplasmaDB:TOT_020000556"/>
<sequence length="540" mass="61873">MAFDQVVVRVRSKIGISRLCFTKNSTFGDLKKELSNRIKFSDGDAVKLYLEGTSVEVKGSDHELLRDLDITHGTSLYLDQSSSDLSYTKIASSSKPVDSEGDVEMEDPEAQASDKQQTGDSSSSKDEGERKESEGPLFKSFDAYLHENSFSIGDLPLKNSFLPVKIKRGVMNKVRKMSLPMGVTIRHQKYRHVDHLEMMNVEEVRSFANYWLADLEMSFQRIGWMYGYYTEDQHYPYGIRAVCEAIYEPPQMSQNVVKVASPRNKVYKHNDSDNVQVNYVSLMEDNLLPNVDKIANRLGLERIGLIFTRLPNECFLTAKELMRTIEMQYNSLKHIHYTGYPVSTMVTCTMSPDDNGQPVLDAFMASDMALALFRDELLDNNQDHDNIIKMREVEHSQEIMPPIIESGKEVTSFDTSWLMVRINESAPIKPNSFFGNNGRNHKFPVENRTYSSTAKTRMHESLVSDCSARVTNSNERFRKWDKKILTDYFNTHDPETLWNDFHLLIYVCQVLDVDTALAICDCIVRKEQVDDLVKDLLLQT</sequence>
<dbReference type="PANTHER" id="PTHR12710:SF0">
    <property type="entry name" value="NUCLEAR PROTEIN LOCALIZATION PROTEIN 4 HOMOLOG"/>
    <property type="match status" value="1"/>
</dbReference>
<dbReference type="AlphaFoldDB" id="J4CD04"/>
<dbReference type="RefSeq" id="XP_009690598.1">
    <property type="nucleotide sequence ID" value="XM_009692303.1"/>
</dbReference>
<gene>
    <name evidence="4" type="ORF">TOT_020000556</name>
</gene>
<dbReference type="OMA" id="MYGYYKE"/>
<dbReference type="GO" id="GO:0043130">
    <property type="term" value="F:ubiquitin binding"/>
    <property type="evidence" value="ECO:0007669"/>
    <property type="project" value="TreeGrafter"/>
</dbReference>
<feature type="region of interest" description="Disordered" evidence="1">
    <location>
        <begin position="89"/>
        <end position="134"/>
    </location>
</feature>
<dbReference type="GeneID" id="20714695"/>
<dbReference type="InterPro" id="IPR007717">
    <property type="entry name" value="NPL4_C"/>
</dbReference>
<evidence type="ECO:0000259" key="3">
    <source>
        <dbReference type="Pfam" id="PF11543"/>
    </source>
</evidence>
<dbReference type="InterPro" id="IPR024682">
    <property type="entry name" value="Npl4_Ub-like_dom"/>
</dbReference>
<dbReference type="GO" id="GO:0006511">
    <property type="term" value="P:ubiquitin-dependent protein catabolic process"/>
    <property type="evidence" value="ECO:0007669"/>
    <property type="project" value="InterPro"/>
</dbReference>
<dbReference type="InterPro" id="IPR016563">
    <property type="entry name" value="Npl4"/>
</dbReference>
<dbReference type="Gene3D" id="3.10.20.90">
    <property type="entry name" value="Phosphatidylinositol 3-kinase Catalytic Subunit, Chain A, domain 1"/>
    <property type="match status" value="1"/>
</dbReference>
<evidence type="ECO:0000313" key="4">
    <source>
        <dbReference type="EMBL" id="BAM40297.1"/>
    </source>
</evidence>
<evidence type="ECO:0000256" key="1">
    <source>
        <dbReference type="SAM" id="MobiDB-lite"/>
    </source>
</evidence>